<evidence type="ECO:0000313" key="2">
    <source>
        <dbReference type="EMBL" id="GAA1221423.1"/>
    </source>
</evidence>
<dbReference type="EMBL" id="BAAALF010000009">
    <property type="protein sequence ID" value="GAA1221423.1"/>
    <property type="molecule type" value="Genomic_DNA"/>
</dbReference>
<organism evidence="2 3">
    <name type="scientific">Kitasatospora nipponensis</name>
    <dbReference type="NCBI Taxonomy" id="258049"/>
    <lineage>
        <taxon>Bacteria</taxon>
        <taxon>Bacillati</taxon>
        <taxon>Actinomycetota</taxon>
        <taxon>Actinomycetes</taxon>
        <taxon>Kitasatosporales</taxon>
        <taxon>Streptomycetaceae</taxon>
        <taxon>Kitasatospora</taxon>
    </lineage>
</organism>
<name>A0ABP4GKN2_9ACTN</name>
<reference evidence="3" key="1">
    <citation type="journal article" date="2019" name="Int. J. Syst. Evol. Microbiol.">
        <title>The Global Catalogue of Microorganisms (GCM) 10K type strain sequencing project: providing services to taxonomists for standard genome sequencing and annotation.</title>
        <authorList>
            <consortium name="The Broad Institute Genomics Platform"/>
            <consortium name="The Broad Institute Genome Sequencing Center for Infectious Disease"/>
            <person name="Wu L."/>
            <person name="Ma J."/>
        </authorList>
    </citation>
    <scope>NUCLEOTIDE SEQUENCE [LARGE SCALE GENOMIC DNA]</scope>
    <source>
        <strain evidence="3">JCM 13004</strain>
    </source>
</reference>
<protein>
    <submittedName>
        <fullName evidence="2">Uncharacterized protein</fullName>
    </submittedName>
</protein>
<feature type="compositionally biased region" description="Low complexity" evidence="1">
    <location>
        <begin position="72"/>
        <end position="92"/>
    </location>
</feature>
<feature type="compositionally biased region" description="Gly residues" evidence="1">
    <location>
        <begin position="41"/>
        <end position="53"/>
    </location>
</feature>
<sequence>MSTPPAAATPLEVILDPVQLACLVDQVAAGLGLLLVAGDPATGGPGGPAGGAGPHPPATVITVAPQFPVPDPQGAQAPQGGAAASDANGATS</sequence>
<evidence type="ECO:0000313" key="3">
    <source>
        <dbReference type="Proteomes" id="UP001500037"/>
    </source>
</evidence>
<comment type="caution">
    <text evidence="2">The sequence shown here is derived from an EMBL/GenBank/DDBJ whole genome shotgun (WGS) entry which is preliminary data.</text>
</comment>
<evidence type="ECO:0000256" key="1">
    <source>
        <dbReference type="SAM" id="MobiDB-lite"/>
    </source>
</evidence>
<dbReference type="RefSeq" id="WP_344439529.1">
    <property type="nucleotide sequence ID" value="NZ_BAAALF010000009.1"/>
</dbReference>
<accession>A0ABP4GKN2</accession>
<proteinExistence type="predicted"/>
<gene>
    <name evidence="2" type="ORF">GCM10009665_09540</name>
</gene>
<feature type="region of interest" description="Disordered" evidence="1">
    <location>
        <begin position="39"/>
        <end position="92"/>
    </location>
</feature>
<keyword evidence="3" id="KW-1185">Reference proteome</keyword>
<dbReference type="Proteomes" id="UP001500037">
    <property type="component" value="Unassembled WGS sequence"/>
</dbReference>